<feature type="region of interest" description="Disordered" evidence="1">
    <location>
        <begin position="1"/>
        <end position="20"/>
    </location>
</feature>
<feature type="transmembrane region" description="Helical" evidence="2">
    <location>
        <begin position="977"/>
        <end position="996"/>
    </location>
</feature>
<dbReference type="SUPFAM" id="SSF82714">
    <property type="entry name" value="Multidrug efflux transporter AcrB TolC docking domain, DN and DC subdomains"/>
    <property type="match status" value="2"/>
</dbReference>
<dbReference type="Proteomes" id="UP000410984">
    <property type="component" value="Unassembled WGS sequence"/>
</dbReference>
<feature type="transmembrane region" description="Helical" evidence="2">
    <location>
        <begin position="928"/>
        <end position="949"/>
    </location>
</feature>
<evidence type="ECO:0000256" key="2">
    <source>
        <dbReference type="SAM" id="Phobius"/>
    </source>
</evidence>
<protein>
    <submittedName>
        <fullName evidence="3">Multidrug export protein AcrF</fullName>
    </submittedName>
</protein>
<dbReference type="Gene3D" id="1.20.1640.10">
    <property type="entry name" value="Multidrug efflux transporter AcrB transmembrane domain"/>
    <property type="match status" value="2"/>
</dbReference>
<reference evidence="3 4" key="1">
    <citation type="submission" date="2019-06" db="EMBL/GenBank/DDBJ databases">
        <authorList>
            <person name="Rodrigo-Torres L."/>
            <person name="Arahal R. D."/>
            <person name="Lucena T."/>
        </authorList>
    </citation>
    <scope>NUCLEOTIDE SEQUENCE [LARGE SCALE GENOMIC DNA]</scope>
    <source>
        <strain evidence="3 4">SB0023/3</strain>
    </source>
</reference>
<feature type="transmembrane region" description="Helical" evidence="2">
    <location>
        <begin position="1002"/>
        <end position="1024"/>
    </location>
</feature>
<feature type="transmembrane region" description="Helical" evidence="2">
    <location>
        <begin position="410"/>
        <end position="428"/>
    </location>
</feature>
<accession>A0A509EFA0</accession>
<feature type="transmembrane region" description="Helical" evidence="2">
    <location>
        <begin position="484"/>
        <end position="508"/>
    </location>
</feature>
<dbReference type="AlphaFoldDB" id="A0A509EFA0"/>
<keyword evidence="2" id="KW-0472">Membrane</keyword>
<feature type="transmembrane region" description="Helical" evidence="2">
    <location>
        <begin position="449"/>
        <end position="472"/>
    </location>
</feature>
<proteinExistence type="predicted"/>
<keyword evidence="2" id="KW-1133">Transmembrane helix</keyword>
<dbReference type="SUPFAM" id="SSF82866">
    <property type="entry name" value="Multidrug efflux transporter AcrB transmembrane domain"/>
    <property type="match status" value="2"/>
</dbReference>
<dbReference type="Gene3D" id="3.30.70.1320">
    <property type="entry name" value="Multidrug efflux transporter AcrB pore domain like"/>
    <property type="match status" value="1"/>
</dbReference>
<dbReference type="Gene3D" id="3.30.2090.10">
    <property type="entry name" value="Multidrug efflux transporter AcrB TolC docking domain, DN and DC subdomains"/>
    <property type="match status" value="2"/>
</dbReference>
<dbReference type="PANTHER" id="PTHR32063:SF64">
    <property type="entry name" value="ACRB_ACRD_ACRF FAMILY PROTEIN"/>
    <property type="match status" value="1"/>
</dbReference>
<dbReference type="Gene3D" id="3.30.70.1440">
    <property type="entry name" value="Multidrug efflux transporter AcrB pore domain"/>
    <property type="match status" value="1"/>
</dbReference>
<dbReference type="InterPro" id="IPR027463">
    <property type="entry name" value="AcrB_DN_DC_subdom"/>
</dbReference>
<gene>
    <name evidence="3" type="primary">acrF</name>
    <name evidence="3" type="ORF">MET9862_03639</name>
</gene>
<feature type="transmembrane region" description="Helical" evidence="2">
    <location>
        <begin position="543"/>
        <end position="563"/>
    </location>
</feature>
<dbReference type="PANTHER" id="PTHR32063">
    <property type="match status" value="1"/>
</dbReference>
<dbReference type="PRINTS" id="PR00702">
    <property type="entry name" value="ACRIFLAVINRP"/>
</dbReference>
<feature type="transmembrane region" description="Helical" evidence="2">
    <location>
        <begin position="902"/>
        <end position="922"/>
    </location>
</feature>
<name>A0A509EFA0_9HYPH</name>
<evidence type="ECO:0000256" key="1">
    <source>
        <dbReference type="SAM" id="MobiDB-lite"/>
    </source>
</evidence>
<dbReference type="SUPFAM" id="SSF82693">
    <property type="entry name" value="Multidrug efflux transporter AcrB pore domain, PN1, PN2, PC1 and PC2 subdomains"/>
    <property type="match status" value="3"/>
</dbReference>
<keyword evidence="2" id="KW-0812">Transmembrane</keyword>
<evidence type="ECO:0000313" key="3">
    <source>
        <dbReference type="EMBL" id="VUD73027.1"/>
    </source>
</evidence>
<feature type="transmembrane region" description="Helical" evidence="2">
    <location>
        <begin position="876"/>
        <end position="895"/>
    </location>
</feature>
<keyword evidence="4" id="KW-1185">Reference proteome</keyword>
<dbReference type="EMBL" id="CABFPH010000057">
    <property type="protein sequence ID" value="VUD73027.1"/>
    <property type="molecule type" value="Genomic_DNA"/>
</dbReference>
<dbReference type="Gene3D" id="3.30.70.1430">
    <property type="entry name" value="Multidrug efflux transporter AcrB pore domain"/>
    <property type="match status" value="2"/>
</dbReference>
<dbReference type="InterPro" id="IPR001036">
    <property type="entry name" value="Acrflvin-R"/>
</dbReference>
<dbReference type="Pfam" id="PF00873">
    <property type="entry name" value="ACR_tran"/>
    <property type="match status" value="1"/>
</dbReference>
<dbReference type="GO" id="GO:0005886">
    <property type="term" value="C:plasma membrane"/>
    <property type="evidence" value="ECO:0007669"/>
    <property type="project" value="TreeGrafter"/>
</dbReference>
<feature type="transmembrane region" description="Helical" evidence="2">
    <location>
        <begin position="365"/>
        <end position="398"/>
    </location>
</feature>
<feature type="transmembrane region" description="Helical" evidence="2">
    <location>
        <begin position="36"/>
        <end position="54"/>
    </location>
</feature>
<dbReference type="GO" id="GO:0042910">
    <property type="term" value="F:xenobiotic transmembrane transporter activity"/>
    <property type="evidence" value="ECO:0007669"/>
    <property type="project" value="TreeGrafter"/>
</dbReference>
<organism evidence="3 4">
    <name type="scientific">Methylobacterium symbioticum</name>
    <dbReference type="NCBI Taxonomy" id="2584084"/>
    <lineage>
        <taxon>Bacteria</taxon>
        <taxon>Pseudomonadati</taxon>
        <taxon>Pseudomonadota</taxon>
        <taxon>Alphaproteobacteria</taxon>
        <taxon>Hyphomicrobiales</taxon>
        <taxon>Methylobacteriaceae</taxon>
        <taxon>Methylobacterium</taxon>
    </lineage>
</organism>
<feature type="compositionally biased region" description="Basic and acidic residues" evidence="1">
    <location>
        <begin position="7"/>
        <end position="20"/>
    </location>
</feature>
<evidence type="ECO:0000313" key="4">
    <source>
        <dbReference type="Proteomes" id="UP000410984"/>
    </source>
</evidence>
<sequence>MHAPTDMTDRAAQDRPGTDRHATGFNLSEWALAHRSFVWFLMGISLLAGALAYTRLGREEDPPFAIKTMVVQAVWPGATIGDTLEQVTDRIEKELQQINALDYVRSYTTPGQATVFVQFRDTTKKQEIQPAFYQVRKRLGDIQGRFPQGVQGPFFNDEFGDVYGNVYAFTADGLTHRQLRDYVEGVRTEILKVPNIGKTLLLGTQREVIYLDFATRKLAGYGIDFNQLIKTLQSQNAVTASGVVQAGPERVSVRVSGQFASEESLLDINLRVNDRFFRLSDVAEISRGYEDPPAAMFRVDGKPAIGLAIAMRPGANLLHFGEDLKARMRLVEEKLPIGVGIHLVSDQPKIVEEAVGGFTKALVEAVVIVLAVSFISLGVRAGLVVSLSIPLVLAIVFVVMQVMDVTLQRISLGALIIALGLLVDDAMITVEMMVARLELGDTLRKAATYAYTSTAFPMLTGTLVTVAGFLPIGFNGSSAGEYTYSLFVVIAASLLVSWIVAVLFAPLIGVTMLPAKMKAHAHEPGRLGRSFLAVLRVAMRFRWTTVLICVGLMGAAIVGMGHVQQQFFPSSDRTEILVDLTLPQNATITETKGQMDRFEEKLKGDPDIERWSSYVGQGAVRFYLPLDQQLDNAFFGQIVVVTKSLEARERVFARLEQIGKTEFVGTDVFVNPLSLGPPVGRPIQYRLSGPDIQGLREHALGLASVVAKNAHVAVPTLDWNEPGKVLRVEIQQDKARQLGVTSQDIAGILNGVVGGTAITQVRDSIYLVNVVGRARAIERTSLDTLQSLQVGLSNGTVVPLLAFAKIDYDLEQPIVWRRNRVATITVRAAIMDDTQPPTVVAALQPDIDAFVKSLPEGYTLETGGAVEEAAKGQGPIAAVVPVMLLTMAFFLMVQLQSVGKLLLVFSVAPLGLIGVVPALLLFDKPMGFVAILGILALIGIIVRNAVILVSQIEECEAEGLAPWDAVVEATRHRMRPILLTAAAASLGLIPIAREVFWGPMAYAMIGGILAATLLTLLFLPALYVGCYRIQPPKAA</sequence>